<reference evidence="2 4" key="2">
    <citation type="submission" date="2018-11" db="EMBL/GenBank/DDBJ databases">
        <authorList>
            <consortium name="Pathogen Informatics"/>
        </authorList>
    </citation>
    <scope>NUCLEOTIDE SEQUENCE [LARGE SCALE GENOMIC DNA]</scope>
</reference>
<keyword evidence="4" id="KW-1185">Reference proteome</keyword>
<dbReference type="Proteomes" id="UP000038040">
    <property type="component" value="Unplaced"/>
</dbReference>
<accession>A0A158Q639</accession>
<dbReference type="InterPro" id="IPR009057">
    <property type="entry name" value="Homeodomain-like_sf"/>
</dbReference>
<dbReference type="Gene3D" id="1.10.10.10">
    <property type="entry name" value="Winged helix-like DNA-binding domain superfamily/Winged helix DNA-binding domain"/>
    <property type="match status" value="1"/>
</dbReference>
<evidence type="ECO:0000313" key="5">
    <source>
        <dbReference type="WBParaSite" id="DME_0000901101-mRNA-1"/>
    </source>
</evidence>
<reference evidence="5" key="1">
    <citation type="submission" date="2016-04" db="UniProtKB">
        <authorList>
            <consortium name="WormBaseParasite"/>
        </authorList>
    </citation>
    <scope>IDENTIFICATION</scope>
</reference>
<evidence type="ECO:0000313" key="3">
    <source>
        <dbReference type="Proteomes" id="UP000038040"/>
    </source>
</evidence>
<dbReference type="Proteomes" id="UP000274756">
    <property type="component" value="Unassembled WGS sequence"/>
</dbReference>
<dbReference type="GO" id="GO:0005634">
    <property type="term" value="C:nucleus"/>
    <property type="evidence" value="ECO:0007669"/>
    <property type="project" value="UniProtKB-SubCell"/>
</dbReference>
<evidence type="ECO:0000256" key="1">
    <source>
        <dbReference type="ARBA" id="ARBA00004123"/>
    </source>
</evidence>
<gene>
    <name evidence="2" type="ORF">DME_LOCUS2814</name>
</gene>
<dbReference type="STRING" id="318479.A0A158Q639"/>
<sequence>MQMIRNLERICDTENVPSVSSINRIVRNKSTMNRITERSLHSTSFFAPSTPYTINELLGFEQSSKHMNESSHITLQAGVRSMKSEFCTRITSSADKSWEETESWTNPIRTTSELSCSGQSPVINHVYIPNPTRRIEVLAATQTAAAAIRENDSIAPISNISHSILIPQTRSTETISCSTNIALTNHNTSQALCPSTSNINK</sequence>
<dbReference type="WBParaSite" id="DME_0000901101-mRNA-1">
    <property type="protein sequence ID" value="DME_0000901101-mRNA-1"/>
    <property type="gene ID" value="DME_0000901101"/>
</dbReference>
<evidence type="ECO:0000313" key="2">
    <source>
        <dbReference type="EMBL" id="VDN52841.1"/>
    </source>
</evidence>
<organism evidence="3 5">
    <name type="scientific">Dracunculus medinensis</name>
    <name type="common">Guinea worm</name>
    <dbReference type="NCBI Taxonomy" id="318479"/>
    <lineage>
        <taxon>Eukaryota</taxon>
        <taxon>Metazoa</taxon>
        <taxon>Ecdysozoa</taxon>
        <taxon>Nematoda</taxon>
        <taxon>Chromadorea</taxon>
        <taxon>Rhabditida</taxon>
        <taxon>Spirurina</taxon>
        <taxon>Dracunculoidea</taxon>
        <taxon>Dracunculidae</taxon>
        <taxon>Dracunculus</taxon>
    </lineage>
</organism>
<evidence type="ECO:0000313" key="4">
    <source>
        <dbReference type="Proteomes" id="UP000274756"/>
    </source>
</evidence>
<protein>
    <submittedName>
        <fullName evidence="2 5">Uncharacterized protein</fullName>
    </submittedName>
</protein>
<comment type="subcellular location">
    <subcellularLocation>
        <location evidence="1">Nucleus</location>
    </subcellularLocation>
</comment>
<dbReference type="OrthoDB" id="3225452at2759"/>
<proteinExistence type="predicted"/>
<name>A0A158Q639_DRAME</name>
<dbReference type="EMBL" id="UYYG01000081">
    <property type="protein sequence ID" value="VDN52841.1"/>
    <property type="molecule type" value="Genomic_DNA"/>
</dbReference>
<dbReference type="SUPFAM" id="SSF46689">
    <property type="entry name" value="Homeodomain-like"/>
    <property type="match status" value="1"/>
</dbReference>
<dbReference type="InterPro" id="IPR036388">
    <property type="entry name" value="WH-like_DNA-bd_sf"/>
</dbReference>
<dbReference type="AlphaFoldDB" id="A0A158Q639"/>